<feature type="transmembrane region" description="Helical" evidence="16">
    <location>
        <begin position="202"/>
        <end position="223"/>
    </location>
</feature>
<evidence type="ECO:0000256" key="11">
    <source>
        <dbReference type="ARBA" id="ARBA00023180"/>
    </source>
</evidence>
<dbReference type="InterPro" id="IPR004841">
    <property type="entry name" value="AA-permease/SLC12A_dom"/>
</dbReference>
<dbReference type="GO" id="GO:1990573">
    <property type="term" value="P:potassium ion import across plasma membrane"/>
    <property type="evidence" value="ECO:0007669"/>
    <property type="project" value="TreeGrafter"/>
</dbReference>
<evidence type="ECO:0000256" key="4">
    <source>
        <dbReference type="ARBA" id="ARBA00022553"/>
    </source>
</evidence>
<evidence type="ECO:0000256" key="3">
    <source>
        <dbReference type="ARBA" id="ARBA00022538"/>
    </source>
</evidence>
<name>A0A3B3UMT2_9TELE</name>
<feature type="transmembrane region" description="Helical" evidence="16">
    <location>
        <begin position="378"/>
        <end position="397"/>
    </location>
</feature>
<feature type="domain" description="Amino acid permease/ SLC12A" evidence="17">
    <location>
        <begin position="112"/>
        <end position="289"/>
    </location>
</feature>
<feature type="transmembrane region" description="Helical" evidence="16">
    <location>
        <begin position="106"/>
        <end position="127"/>
    </location>
</feature>
<feature type="compositionally biased region" description="Basic and acidic residues" evidence="15">
    <location>
        <begin position="81"/>
        <end position="95"/>
    </location>
</feature>
<keyword evidence="6" id="KW-0769">Symport</keyword>
<dbReference type="FunFam" id="1.20.1740.10:FF:000049">
    <property type="entry name" value="Solute carrier family 12 (potassium/chloride transporter), member 4"/>
    <property type="match status" value="1"/>
</dbReference>
<keyword evidence="10 16" id="KW-0472">Membrane</keyword>
<keyword evidence="8 16" id="KW-1133">Transmembrane helix</keyword>
<dbReference type="Proteomes" id="UP000261500">
    <property type="component" value="Unplaced"/>
</dbReference>
<dbReference type="GO" id="GO:0055064">
    <property type="term" value="P:chloride ion homeostasis"/>
    <property type="evidence" value="ECO:0007669"/>
    <property type="project" value="TreeGrafter"/>
</dbReference>
<feature type="transmembrane region" description="Helical" evidence="16">
    <location>
        <begin position="243"/>
        <end position="260"/>
    </location>
</feature>
<dbReference type="InterPro" id="IPR004842">
    <property type="entry name" value="SLC12A_fam"/>
</dbReference>
<dbReference type="InterPro" id="IPR000076">
    <property type="entry name" value="KCL_cotranspt"/>
</dbReference>
<dbReference type="Gene3D" id="1.20.1740.10">
    <property type="entry name" value="Amino acid/polyamine transporter I"/>
    <property type="match status" value="1"/>
</dbReference>
<evidence type="ECO:0000256" key="13">
    <source>
        <dbReference type="ARBA" id="ARBA00046331"/>
    </source>
</evidence>
<reference evidence="18" key="1">
    <citation type="submission" date="2025-08" db="UniProtKB">
        <authorList>
            <consortium name="Ensembl"/>
        </authorList>
    </citation>
    <scope>IDENTIFICATION</scope>
</reference>
<keyword evidence="3" id="KW-0633">Potassium transport</keyword>
<evidence type="ECO:0000256" key="12">
    <source>
        <dbReference type="ARBA" id="ARBA00023214"/>
    </source>
</evidence>
<evidence type="ECO:0000256" key="5">
    <source>
        <dbReference type="ARBA" id="ARBA00022692"/>
    </source>
</evidence>
<dbReference type="AlphaFoldDB" id="A0A3B3UMT2"/>
<evidence type="ECO:0000256" key="15">
    <source>
        <dbReference type="SAM" id="MobiDB-lite"/>
    </source>
</evidence>
<dbReference type="GO" id="GO:0005886">
    <property type="term" value="C:plasma membrane"/>
    <property type="evidence" value="ECO:0007669"/>
    <property type="project" value="TreeGrafter"/>
</dbReference>
<comment type="subcellular location">
    <subcellularLocation>
        <location evidence="1">Membrane</location>
        <topology evidence="1">Multi-pass membrane protein</topology>
    </subcellularLocation>
</comment>
<evidence type="ECO:0000256" key="6">
    <source>
        <dbReference type="ARBA" id="ARBA00022847"/>
    </source>
</evidence>
<keyword evidence="11" id="KW-0325">Glycoprotein</keyword>
<keyword evidence="9" id="KW-0406">Ion transport</keyword>
<reference evidence="18" key="2">
    <citation type="submission" date="2025-09" db="UniProtKB">
        <authorList>
            <consortium name="Ensembl"/>
        </authorList>
    </citation>
    <scope>IDENTIFICATION</scope>
</reference>
<dbReference type="GO" id="GO:0045202">
    <property type="term" value="C:synapse"/>
    <property type="evidence" value="ECO:0007669"/>
    <property type="project" value="GOC"/>
</dbReference>
<dbReference type="GeneTree" id="ENSGT00940000165387"/>
<keyword evidence="2" id="KW-1003">Cell membrane</keyword>
<feature type="transmembrane region" description="Helical" evidence="16">
    <location>
        <begin position="174"/>
        <end position="196"/>
    </location>
</feature>
<dbReference type="PRINTS" id="PR01081">
    <property type="entry name" value="KCLTRNSPORT"/>
</dbReference>
<organism evidence="18 19">
    <name type="scientific">Poecilia latipinna</name>
    <name type="common">sailfin molly</name>
    <dbReference type="NCBI Taxonomy" id="48699"/>
    <lineage>
        <taxon>Eukaryota</taxon>
        <taxon>Metazoa</taxon>
        <taxon>Chordata</taxon>
        <taxon>Craniata</taxon>
        <taxon>Vertebrata</taxon>
        <taxon>Euteleostomi</taxon>
        <taxon>Actinopterygii</taxon>
        <taxon>Neopterygii</taxon>
        <taxon>Teleostei</taxon>
        <taxon>Neoteleostei</taxon>
        <taxon>Acanthomorphata</taxon>
        <taxon>Ovalentaria</taxon>
        <taxon>Atherinomorphae</taxon>
        <taxon>Cyprinodontiformes</taxon>
        <taxon>Poeciliidae</taxon>
        <taxon>Poeciliinae</taxon>
        <taxon>Poecilia</taxon>
    </lineage>
</organism>
<dbReference type="PANTHER" id="PTHR11827">
    <property type="entry name" value="SOLUTE CARRIER FAMILY 12, CATION COTRANSPORTERS"/>
    <property type="match status" value="1"/>
</dbReference>
<evidence type="ECO:0000256" key="9">
    <source>
        <dbReference type="ARBA" id="ARBA00023065"/>
    </source>
</evidence>
<protein>
    <submittedName>
        <fullName evidence="18">Solute carrier family 12 member 5b</fullName>
    </submittedName>
</protein>
<dbReference type="GO" id="GO:0015379">
    <property type="term" value="F:potassium:chloride symporter activity"/>
    <property type="evidence" value="ECO:0007669"/>
    <property type="project" value="InterPro"/>
</dbReference>
<proteinExistence type="inferred from homology"/>
<keyword evidence="19" id="KW-1185">Reference proteome</keyword>
<feature type="region of interest" description="Disordered" evidence="15">
    <location>
        <begin position="78"/>
        <end position="101"/>
    </location>
</feature>
<sequence length="456" mass="49440">ALNNEVECLICVFVCLGFFTGDGHPKESSPFINSSAASDMEKSQQYDGKSMALFEEEIDTSPMVSSLLSSLANYSNLPTGSKEHEEAENNEEGSRPSKKPVKAPQLGTLMGVYLPCIQNIFGVILFLRMTWMVGIGGVFGSFIIVFMCCSTTMLTAISMSAIATNGVVPAGGSYYMISRSLGPEFGGAVGICFYLGTTFAGAMYILGCIEILLIYIVPQAAIFKIEGLEGPEAEIALLNNMRVYGTIVLSFMAIVVFVGVKYVNKLALVFLACVILSILAVYAGIIMTALDYFTNLYNETITTKMWRSFCDSDSLNATCDEYFINNNVTEMQGIPGVASGILAENLFGNYLEKGMIVEKRGISSNVDPEIPTTNANRYVLADITSFFTLLVGIYFPSVTGIMAGSNRSGDLRDAQKSIPIGTIAAITTTSTVCILNWSNIGRKERKINMCRRIVNI</sequence>
<evidence type="ECO:0000256" key="1">
    <source>
        <dbReference type="ARBA" id="ARBA00004141"/>
    </source>
</evidence>
<dbReference type="Pfam" id="PF00324">
    <property type="entry name" value="AA_permease"/>
    <property type="match status" value="1"/>
</dbReference>
<evidence type="ECO:0000259" key="17">
    <source>
        <dbReference type="Pfam" id="PF00324"/>
    </source>
</evidence>
<feature type="transmembrane region" description="Helical" evidence="16">
    <location>
        <begin position="417"/>
        <end position="437"/>
    </location>
</feature>
<feature type="transmembrane region" description="Helical" evidence="16">
    <location>
        <begin position="266"/>
        <end position="290"/>
    </location>
</feature>
<keyword evidence="6" id="KW-0813">Transport</keyword>
<evidence type="ECO:0000313" key="18">
    <source>
        <dbReference type="Ensembl" id="ENSPLAP00000013996.1"/>
    </source>
</evidence>
<evidence type="ECO:0000256" key="7">
    <source>
        <dbReference type="ARBA" id="ARBA00022958"/>
    </source>
</evidence>
<evidence type="ECO:0000256" key="10">
    <source>
        <dbReference type="ARBA" id="ARBA00023136"/>
    </source>
</evidence>
<accession>A0A3B3UMT2</accession>
<dbReference type="GO" id="GO:0055075">
    <property type="term" value="P:potassium ion homeostasis"/>
    <property type="evidence" value="ECO:0007669"/>
    <property type="project" value="TreeGrafter"/>
</dbReference>
<keyword evidence="7" id="KW-0630">Potassium</keyword>
<dbReference type="GO" id="GO:0007268">
    <property type="term" value="P:chemical synaptic transmission"/>
    <property type="evidence" value="ECO:0007669"/>
    <property type="project" value="TreeGrafter"/>
</dbReference>
<comment type="catalytic activity">
    <reaction evidence="14">
        <text>K(+)(in) + chloride(in) = K(+)(out) + chloride(out)</text>
        <dbReference type="Rhea" id="RHEA:72427"/>
        <dbReference type="ChEBI" id="CHEBI:17996"/>
        <dbReference type="ChEBI" id="CHEBI:29103"/>
    </reaction>
</comment>
<dbReference type="PANTHER" id="PTHR11827:SF54">
    <property type="entry name" value="SOLUTE CARRIER FAMILY 12 MEMBER 5"/>
    <property type="match status" value="1"/>
</dbReference>
<evidence type="ECO:0000256" key="16">
    <source>
        <dbReference type="SAM" id="Phobius"/>
    </source>
</evidence>
<dbReference type="GO" id="GO:0006884">
    <property type="term" value="P:cell volume homeostasis"/>
    <property type="evidence" value="ECO:0007669"/>
    <property type="project" value="TreeGrafter"/>
</dbReference>
<dbReference type="Ensembl" id="ENSPLAT00000022179.1">
    <property type="protein sequence ID" value="ENSPLAP00000013996.1"/>
    <property type="gene ID" value="ENSPLAG00000019796.1"/>
</dbReference>
<keyword evidence="12" id="KW-0868">Chloride</keyword>
<evidence type="ECO:0000256" key="2">
    <source>
        <dbReference type="ARBA" id="ARBA00022475"/>
    </source>
</evidence>
<evidence type="ECO:0000313" key="19">
    <source>
        <dbReference type="Proteomes" id="UP000261500"/>
    </source>
</evidence>
<comment type="similarity">
    <text evidence="13">Belongs to the SLC12A transporter family. K/Cl co-transporter subfamily.</text>
</comment>
<keyword evidence="5 16" id="KW-0812">Transmembrane</keyword>
<keyword evidence="4" id="KW-0597">Phosphoprotein</keyword>
<feature type="transmembrane region" description="Helical" evidence="16">
    <location>
        <begin position="139"/>
        <end position="162"/>
    </location>
</feature>
<evidence type="ECO:0000256" key="8">
    <source>
        <dbReference type="ARBA" id="ARBA00022989"/>
    </source>
</evidence>
<evidence type="ECO:0000256" key="14">
    <source>
        <dbReference type="ARBA" id="ARBA00047825"/>
    </source>
</evidence>